<name>A0A1H2HM62_9GAMM</name>
<reference evidence="14" key="1">
    <citation type="submission" date="2016-10" db="EMBL/GenBank/DDBJ databases">
        <authorList>
            <person name="Varghese N."/>
            <person name="Submissions S."/>
        </authorList>
    </citation>
    <scope>NUCLEOTIDE SEQUENCE [LARGE SCALE GENOMIC DNA]</scope>
    <source>
        <strain evidence="14">CECT 8338</strain>
    </source>
</reference>
<dbReference type="InterPro" id="IPR035965">
    <property type="entry name" value="PAS-like_dom_sf"/>
</dbReference>
<keyword evidence="14" id="KW-1185">Reference proteome</keyword>
<feature type="domain" description="CHASE" evidence="10">
    <location>
        <begin position="109"/>
        <end position="199"/>
    </location>
</feature>
<dbReference type="NCBIfam" id="TIGR00254">
    <property type="entry name" value="GGDEF"/>
    <property type="match status" value="1"/>
</dbReference>
<dbReference type="Gene3D" id="3.20.20.450">
    <property type="entry name" value="EAL domain"/>
    <property type="match status" value="1"/>
</dbReference>
<dbReference type="GO" id="GO:0016301">
    <property type="term" value="F:kinase activity"/>
    <property type="evidence" value="ECO:0007669"/>
    <property type="project" value="UniProtKB-KW"/>
</dbReference>
<dbReference type="InterPro" id="IPR029787">
    <property type="entry name" value="Nucleotide_cyclase"/>
</dbReference>
<dbReference type="SUPFAM" id="SSF141868">
    <property type="entry name" value="EAL domain-like"/>
    <property type="match status" value="1"/>
</dbReference>
<dbReference type="Gene3D" id="3.30.450.20">
    <property type="entry name" value="PAS domain"/>
    <property type="match status" value="3"/>
</dbReference>
<dbReference type="InterPro" id="IPR035919">
    <property type="entry name" value="EAL_sf"/>
</dbReference>
<dbReference type="RefSeq" id="WP_092388771.1">
    <property type="nucleotide sequence ID" value="NZ_LT629787.1"/>
</dbReference>
<evidence type="ECO:0000313" key="13">
    <source>
        <dbReference type="EMBL" id="SDU32961.1"/>
    </source>
</evidence>
<keyword evidence="5" id="KW-0418">Kinase</keyword>
<dbReference type="CDD" id="cd01948">
    <property type="entry name" value="EAL"/>
    <property type="match status" value="1"/>
</dbReference>
<keyword evidence="7" id="KW-0812">Transmembrane</keyword>
<evidence type="ECO:0000256" key="7">
    <source>
        <dbReference type="SAM" id="Phobius"/>
    </source>
</evidence>
<dbReference type="FunFam" id="3.30.70.270:FF:000001">
    <property type="entry name" value="Diguanylate cyclase domain protein"/>
    <property type="match status" value="1"/>
</dbReference>
<dbReference type="Pfam" id="PF13426">
    <property type="entry name" value="PAS_9"/>
    <property type="match status" value="1"/>
</dbReference>
<dbReference type="PROSITE" id="PS50883">
    <property type="entry name" value="EAL"/>
    <property type="match status" value="1"/>
</dbReference>
<feature type="domain" description="PAC" evidence="9">
    <location>
        <begin position="508"/>
        <end position="561"/>
    </location>
</feature>
<dbReference type="SUPFAM" id="SSF55785">
    <property type="entry name" value="PYP-like sensor domain (PAS domain)"/>
    <property type="match status" value="3"/>
</dbReference>
<dbReference type="InterPro" id="IPR000160">
    <property type="entry name" value="GGDEF_dom"/>
</dbReference>
<evidence type="ECO:0000259" key="12">
    <source>
        <dbReference type="PROSITE" id="PS50887"/>
    </source>
</evidence>
<evidence type="ECO:0000256" key="5">
    <source>
        <dbReference type="ARBA" id="ARBA00022777"/>
    </source>
</evidence>
<dbReference type="PANTHER" id="PTHR44757:SF2">
    <property type="entry name" value="BIOFILM ARCHITECTURE MAINTENANCE PROTEIN MBAA"/>
    <property type="match status" value="1"/>
</dbReference>
<evidence type="ECO:0000313" key="14">
    <source>
        <dbReference type="Proteomes" id="UP000243924"/>
    </source>
</evidence>
<keyword evidence="5" id="KW-0808">Transferase</keyword>
<comment type="subcellular location">
    <subcellularLocation>
        <location evidence="2">Cell inner membrane</location>
    </subcellularLocation>
</comment>
<dbReference type="FunFam" id="3.20.20.450:FF:000001">
    <property type="entry name" value="Cyclic di-GMP phosphodiesterase yahA"/>
    <property type="match status" value="1"/>
</dbReference>
<accession>A0A1H2HM62</accession>
<dbReference type="PROSITE" id="PS50839">
    <property type="entry name" value="CHASE"/>
    <property type="match status" value="1"/>
</dbReference>
<dbReference type="EC" id="3.1.4.52" evidence="3"/>
<dbReference type="SMART" id="SM00267">
    <property type="entry name" value="GGDEF"/>
    <property type="match status" value="1"/>
</dbReference>
<dbReference type="CDD" id="cd01949">
    <property type="entry name" value="GGDEF"/>
    <property type="match status" value="1"/>
</dbReference>
<dbReference type="AlphaFoldDB" id="A0A1H2HM62"/>
<dbReference type="SUPFAM" id="SSF55073">
    <property type="entry name" value="Nucleotide cyclase"/>
    <property type="match status" value="1"/>
</dbReference>
<dbReference type="PROSITE" id="PS50113">
    <property type="entry name" value="PAC"/>
    <property type="match status" value="2"/>
</dbReference>
<dbReference type="GO" id="GO:0071111">
    <property type="term" value="F:cyclic-guanylate-specific phosphodiesterase activity"/>
    <property type="evidence" value="ECO:0007669"/>
    <property type="project" value="UniProtKB-EC"/>
</dbReference>
<dbReference type="InterPro" id="IPR013655">
    <property type="entry name" value="PAS_fold_3"/>
</dbReference>
<protein>
    <recommendedName>
        <fullName evidence="3">cyclic-guanylate-specific phosphodiesterase</fullName>
        <ecNumber evidence="3">3.1.4.52</ecNumber>
    </recommendedName>
</protein>
<keyword evidence="7" id="KW-0472">Membrane</keyword>
<proteinExistence type="predicted"/>
<dbReference type="InterPro" id="IPR001633">
    <property type="entry name" value="EAL_dom"/>
</dbReference>
<comment type="catalytic activity">
    <reaction evidence="6">
        <text>3',3'-c-di-GMP + H2O = 5'-phosphoguanylyl(3'-&gt;5')guanosine + H(+)</text>
        <dbReference type="Rhea" id="RHEA:24902"/>
        <dbReference type="ChEBI" id="CHEBI:15377"/>
        <dbReference type="ChEBI" id="CHEBI:15378"/>
        <dbReference type="ChEBI" id="CHEBI:58754"/>
        <dbReference type="ChEBI" id="CHEBI:58805"/>
        <dbReference type="EC" id="3.1.4.52"/>
    </reaction>
    <physiologicalReaction direction="left-to-right" evidence="6">
        <dbReference type="Rhea" id="RHEA:24903"/>
    </physiologicalReaction>
</comment>
<dbReference type="InterPro" id="IPR000014">
    <property type="entry name" value="PAS"/>
</dbReference>
<dbReference type="PANTHER" id="PTHR44757">
    <property type="entry name" value="DIGUANYLATE CYCLASE DGCP"/>
    <property type="match status" value="1"/>
</dbReference>
<dbReference type="OrthoDB" id="9804951at2"/>
<evidence type="ECO:0000256" key="4">
    <source>
        <dbReference type="ARBA" id="ARBA00022636"/>
    </source>
</evidence>
<evidence type="ECO:0000256" key="1">
    <source>
        <dbReference type="ARBA" id="ARBA00001946"/>
    </source>
</evidence>
<dbReference type="CDD" id="cd00130">
    <property type="entry name" value="PAS"/>
    <property type="match status" value="2"/>
</dbReference>
<feature type="domain" description="GGDEF" evidence="12">
    <location>
        <begin position="715"/>
        <end position="847"/>
    </location>
</feature>
<dbReference type="PROSITE" id="PS50112">
    <property type="entry name" value="PAS"/>
    <property type="match status" value="1"/>
</dbReference>
<keyword evidence="4" id="KW-0973">c-di-GMP</keyword>
<dbReference type="SMART" id="SM00086">
    <property type="entry name" value="PAC"/>
    <property type="match status" value="2"/>
</dbReference>
<feature type="transmembrane region" description="Helical" evidence="7">
    <location>
        <begin position="12"/>
        <end position="34"/>
    </location>
</feature>
<dbReference type="SMART" id="SM01079">
    <property type="entry name" value="CHASE"/>
    <property type="match status" value="1"/>
</dbReference>
<sequence>MVDQFFKLPARYWAYAGLVFSLSLALATVVVLSLHDYQQQVQQREADSLAELHAQGLQDHLIRAFSVADALAGVVRFTRGEFNDFERFSAELLRNYPGVLMVGLAPGGVVDMIAPLEGNAANLGRDLFADPQTARDAWLAVDRESLTISSLVTLADNREVIVGRVPVFVEDDQQRQFWGLVSVLVGIQELSQSADLQHLQDRGYGYRVLRFDSLSDRYETVLSNREVLADNYITGNFELPNSRWQLRIEQEPDGGLPYLAMRMTLALLVSLLLAYLMLSMLRVRWQREHLEHEVALRTAAIEQGRQRTEGIIRAIPDLLFELDLAGTYLAYYSHPERLEAPFGQLRGRTVSDVMPAESASRVMAALREANDQGWSTGQYFQLPTTCGERWYELSVARKPGSEPAVFVVLSRDITQRIEAEQTARDNLARYEAQVSATNTGAWEYDTHSNTLYCNDEYFVLLGMDPQTLSAAQRSDIWYVWVRLIHPLDQARAVRRFVRYMRDQSLALYEDQVRVRHADGHWVWLLVRGRYITSAEGERSGRFVGTVMDFSEQVAATERLRLTTRAFEQSTDGFLITDAEQRIVMVNKGFTRITGYPEAEVLGKNPNILSSGRHNRAFYQRMWRDIDAEGQWQGEVWNRRKDGSLYPEWLTISSLLDEQGQVSHYLAVINDITQRKQDEQRIYRLAYYDSLTELPNRPLLEQRAAQAFSLAARHQSQVALLYIDLDNFKNVNDSLGHEVGDTLLVAIARRLQGILRDEDTLARSGGDEFMLLLPEVDANGASQIAEHILQLLADPIAAQGHELVVTASIGIALYPDDALDLGSLHTKADIAMYRAKALGRNAFSFFTPALQTHYVRTLEIENALRRALELDQLSLNYQPQHELATGRLLGFEALLRWQHPELGQVSPAEFIPVAENSGLILPIGDWVIEQAMAQLGRWHAAGHTWLSMAINLSAAQFNAPDLAVQVASLLRQYQLPAGSIELELTETIAMQDPDLAVSIMQQLHQQGIRLALDDFGTGYSSLSYLKRYKLQTLKIDQSFIRYLSATNDDAAIVNVTINLAKSLGMQTLAEGVETREQLDFLRRQGCDIAQGYLLSRPLPAELATTYITSYEVFST</sequence>
<feature type="domain" description="PAS" evidence="8">
    <location>
        <begin position="558"/>
        <end position="604"/>
    </location>
</feature>
<dbReference type="InterPro" id="IPR000700">
    <property type="entry name" value="PAS-assoc_C"/>
</dbReference>
<dbReference type="GO" id="GO:0071732">
    <property type="term" value="P:cellular response to nitric oxide"/>
    <property type="evidence" value="ECO:0007669"/>
    <property type="project" value="UniProtKB-ARBA"/>
</dbReference>
<dbReference type="Pfam" id="PF08447">
    <property type="entry name" value="PAS_3"/>
    <property type="match status" value="1"/>
</dbReference>
<feature type="domain" description="EAL" evidence="11">
    <location>
        <begin position="856"/>
        <end position="1110"/>
    </location>
</feature>
<dbReference type="Gene3D" id="3.30.70.270">
    <property type="match status" value="1"/>
</dbReference>
<dbReference type="GO" id="GO:0005886">
    <property type="term" value="C:plasma membrane"/>
    <property type="evidence" value="ECO:0007669"/>
    <property type="project" value="UniProtKB-SubCell"/>
</dbReference>
<dbReference type="Pfam" id="PF08448">
    <property type="entry name" value="PAS_4"/>
    <property type="match status" value="1"/>
</dbReference>
<dbReference type="InterPro" id="IPR043128">
    <property type="entry name" value="Rev_trsase/Diguanyl_cyclase"/>
</dbReference>
<dbReference type="Pfam" id="PF00563">
    <property type="entry name" value="EAL"/>
    <property type="match status" value="1"/>
</dbReference>
<dbReference type="PROSITE" id="PS50887">
    <property type="entry name" value="GGDEF"/>
    <property type="match status" value="1"/>
</dbReference>
<evidence type="ECO:0000259" key="9">
    <source>
        <dbReference type="PROSITE" id="PS50113"/>
    </source>
</evidence>
<dbReference type="InterPro" id="IPR006189">
    <property type="entry name" value="CHASE_dom"/>
</dbReference>
<gene>
    <name evidence="13" type="ORF">SAMN05216210_3152</name>
</gene>
<comment type="cofactor">
    <cofactor evidence="1">
        <name>Mg(2+)</name>
        <dbReference type="ChEBI" id="CHEBI:18420"/>
    </cofactor>
</comment>
<organism evidence="13 14">
    <name type="scientific">Halopseudomonas salegens</name>
    <dbReference type="NCBI Taxonomy" id="1434072"/>
    <lineage>
        <taxon>Bacteria</taxon>
        <taxon>Pseudomonadati</taxon>
        <taxon>Pseudomonadota</taxon>
        <taxon>Gammaproteobacteria</taxon>
        <taxon>Pseudomonadales</taxon>
        <taxon>Pseudomonadaceae</taxon>
        <taxon>Halopseudomonas</taxon>
    </lineage>
</organism>
<dbReference type="InterPro" id="IPR052155">
    <property type="entry name" value="Biofilm_reg_signaling"/>
</dbReference>
<evidence type="ECO:0000256" key="3">
    <source>
        <dbReference type="ARBA" id="ARBA00012282"/>
    </source>
</evidence>
<dbReference type="Proteomes" id="UP000243924">
    <property type="component" value="Chromosome I"/>
</dbReference>
<dbReference type="Pfam" id="PF00990">
    <property type="entry name" value="GGDEF"/>
    <property type="match status" value="1"/>
</dbReference>
<evidence type="ECO:0000256" key="6">
    <source>
        <dbReference type="ARBA" id="ARBA00051114"/>
    </source>
</evidence>
<feature type="domain" description="PAC" evidence="9">
    <location>
        <begin position="631"/>
        <end position="683"/>
    </location>
</feature>
<dbReference type="SMART" id="SM00091">
    <property type="entry name" value="PAS"/>
    <property type="match status" value="3"/>
</dbReference>
<dbReference type="EMBL" id="LT629787">
    <property type="protein sequence ID" value="SDU32961.1"/>
    <property type="molecule type" value="Genomic_DNA"/>
</dbReference>
<dbReference type="SMART" id="SM00052">
    <property type="entry name" value="EAL"/>
    <property type="match status" value="1"/>
</dbReference>
<evidence type="ECO:0000259" key="10">
    <source>
        <dbReference type="PROSITE" id="PS50839"/>
    </source>
</evidence>
<feature type="transmembrane region" description="Helical" evidence="7">
    <location>
        <begin position="265"/>
        <end position="285"/>
    </location>
</feature>
<keyword evidence="7" id="KW-1133">Transmembrane helix</keyword>
<evidence type="ECO:0000256" key="2">
    <source>
        <dbReference type="ARBA" id="ARBA00004533"/>
    </source>
</evidence>
<dbReference type="NCBIfam" id="TIGR00229">
    <property type="entry name" value="sensory_box"/>
    <property type="match status" value="2"/>
</dbReference>
<dbReference type="Pfam" id="PF03924">
    <property type="entry name" value="CHASE"/>
    <property type="match status" value="1"/>
</dbReference>
<dbReference type="InterPro" id="IPR013656">
    <property type="entry name" value="PAS_4"/>
</dbReference>
<evidence type="ECO:0000259" key="11">
    <source>
        <dbReference type="PROSITE" id="PS50883"/>
    </source>
</evidence>
<dbReference type="InterPro" id="IPR001610">
    <property type="entry name" value="PAC"/>
</dbReference>
<dbReference type="STRING" id="1434072.SAMN05216210_3152"/>
<evidence type="ECO:0000259" key="8">
    <source>
        <dbReference type="PROSITE" id="PS50112"/>
    </source>
</evidence>